<proteinExistence type="inferred from homology"/>
<feature type="domain" description="Interferon/interleukin receptor" evidence="6">
    <location>
        <begin position="156"/>
        <end position="260"/>
    </location>
</feature>
<reference evidence="8" key="1">
    <citation type="submission" date="2025-08" db="UniProtKB">
        <authorList>
            <consortium name="RefSeq"/>
        </authorList>
    </citation>
    <scope>IDENTIFICATION</scope>
    <source>
        <strain evidence="8">Wakin</strain>
        <tissue evidence="8">Muscle</tissue>
    </source>
</reference>
<dbReference type="Pfam" id="PF01108">
    <property type="entry name" value="Tissue_fac"/>
    <property type="match status" value="1"/>
</dbReference>
<evidence type="ECO:0000313" key="8">
    <source>
        <dbReference type="RefSeq" id="XP_026079804.1"/>
    </source>
</evidence>
<dbReference type="Pfam" id="PF09294">
    <property type="entry name" value="Interfer-bind"/>
    <property type="match status" value="1"/>
</dbReference>
<dbReference type="GO" id="GO:0004896">
    <property type="term" value="F:cytokine receptor activity"/>
    <property type="evidence" value="ECO:0007669"/>
    <property type="project" value="TreeGrafter"/>
</dbReference>
<dbReference type="PANTHER" id="PTHR20859:SF53">
    <property type="entry name" value="INTERLEUKIN-22 RECEPTOR SUBUNIT ALPHA-1"/>
    <property type="match status" value="1"/>
</dbReference>
<name>A0A6P6L5H3_CARAU</name>
<evidence type="ECO:0000313" key="7">
    <source>
        <dbReference type="Proteomes" id="UP000515129"/>
    </source>
</evidence>
<evidence type="ECO:0000256" key="2">
    <source>
        <dbReference type="ARBA" id="ARBA00022729"/>
    </source>
</evidence>
<protein>
    <submittedName>
        <fullName evidence="8">Interleukin-22 receptor subunit alpha-2</fullName>
    </submittedName>
</protein>
<dbReference type="Proteomes" id="UP000515129">
    <property type="component" value="Chromosome 38"/>
</dbReference>
<dbReference type="GeneID" id="113057021"/>
<dbReference type="RefSeq" id="XP_026079804.1">
    <property type="nucleotide sequence ID" value="XM_026224019.1"/>
</dbReference>
<keyword evidence="3" id="KW-1015">Disulfide bond</keyword>
<dbReference type="InterPro" id="IPR036116">
    <property type="entry name" value="FN3_sf"/>
</dbReference>
<dbReference type="KEGG" id="caua:113057021"/>
<evidence type="ECO:0000256" key="4">
    <source>
        <dbReference type="ARBA" id="ARBA00023170"/>
    </source>
</evidence>
<dbReference type="InterPro" id="IPR015373">
    <property type="entry name" value="Interferon/interleukin_rcp_dom"/>
</dbReference>
<dbReference type="AlphaFoldDB" id="A0A6P6L5H3"/>
<dbReference type="InterPro" id="IPR050650">
    <property type="entry name" value="Type-II_Cytokine-TF_Rcpt"/>
</dbReference>
<accession>A0A6P6L5H3</accession>
<dbReference type="GO" id="GO:0005886">
    <property type="term" value="C:plasma membrane"/>
    <property type="evidence" value="ECO:0007669"/>
    <property type="project" value="TreeGrafter"/>
</dbReference>
<dbReference type="Gene3D" id="2.60.40.10">
    <property type="entry name" value="Immunoglobulins"/>
    <property type="match status" value="2"/>
</dbReference>
<feature type="domain" description="Fibronectin type-III" evidence="5">
    <location>
        <begin position="44"/>
        <end position="144"/>
    </location>
</feature>
<gene>
    <name evidence="8" type="primary">LOC113057021</name>
</gene>
<dbReference type="OrthoDB" id="10007376at2759"/>
<keyword evidence="7" id="KW-1185">Reference proteome</keyword>
<keyword evidence="4 8" id="KW-0675">Receptor</keyword>
<dbReference type="InterPro" id="IPR013783">
    <property type="entry name" value="Ig-like_fold"/>
</dbReference>
<keyword evidence="2" id="KW-0732">Signal</keyword>
<evidence type="ECO:0000256" key="3">
    <source>
        <dbReference type="ARBA" id="ARBA00023157"/>
    </source>
</evidence>
<organism evidence="7 8">
    <name type="scientific">Carassius auratus</name>
    <name type="common">Goldfish</name>
    <dbReference type="NCBI Taxonomy" id="7957"/>
    <lineage>
        <taxon>Eukaryota</taxon>
        <taxon>Metazoa</taxon>
        <taxon>Chordata</taxon>
        <taxon>Craniata</taxon>
        <taxon>Vertebrata</taxon>
        <taxon>Euteleostomi</taxon>
        <taxon>Actinopterygii</taxon>
        <taxon>Neopterygii</taxon>
        <taxon>Teleostei</taxon>
        <taxon>Ostariophysi</taxon>
        <taxon>Cypriniformes</taxon>
        <taxon>Cyprinidae</taxon>
        <taxon>Cyprininae</taxon>
        <taxon>Carassius</taxon>
    </lineage>
</organism>
<evidence type="ECO:0000259" key="5">
    <source>
        <dbReference type="Pfam" id="PF01108"/>
    </source>
</evidence>
<dbReference type="FunFam" id="2.60.40.10:FF:000348">
    <property type="entry name" value="Interleukin 20 receptor subunit alpha"/>
    <property type="match status" value="1"/>
</dbReference>
<evidence type="ECO:0000259" key="6">
    <source>
        <dbReference type="Pfam" id="PF09294"/>
    </source>
</evidence>
<dbReference type="InterPro" id="IPR003961">
    <property type="entry name" value="FN3_dom"/>
</dbReference>
<sequence length="261" mass="30351">MTCGKTQFEEERYVYKGVRVKPPQCHLSVNMYTLTGHKCLELAFAMSLLCWADCSPKDDLAPLDLQFHSLDFRNVLHWKHPHKAVKNLTYFVQHKIYGDKEWTNSEHCQGIRMLECDLSQETSDPREWYYARVRSLSSEGFSSWVLSHRFYPQWETNYSPPQIKVTVTGRIISVQIRPPRSPLRGQRGSRIPVTKLQKLTFRIYLIHNDVEEEVYETDSCSKELVIEGLRPKTTYCLQAVSVTPRSGHKSLRSPSTCINTH</sequence>
<dbReference type="PANTHER" id="PTHR20859">
    <property type="entry name" value="INTERFERON/INTERLEUKIN RECEPTOR"/>
    <property type="match status" value="1"/>
</dbReference>
<comment type="similarity">
    <text evidence="1">Belongs to the type II cytokine receptor family.</text>
</comment>
<dbReference type="SUPFAM" id="SSF49265">
    <property type="entry name" value="Fibronectin type III"/>
    <property type="match status" value="2"/>
</dbReference>
<evidence type="ECO:0000256" key="1">
    <source>
        <dbReference type="ARBA" id="ARBA00005399"/>
    </source>
</evidence>